<dbReference type="Proteomes" id="UP000822688">
    <property type="component" value="Chromosome 11"/>
</dbReference>
<dbReference type="EMBL" id="CM026432">
    <property type="protein sequence ID" value="KAG0556467.1"/>
    <property type="molecule type" value="Genomic_DNA"/>
</dbReference>
<accession>A0A8T0GD67</accession>
<dbReference type="AlphaFoldDB" id="A0A8T0GD67"/>
<comment type="caution">
    <text evidence="1">The sequence shown here is derived from an EMBL/GenBank/DDBJ whole genome shotgun (WGS) entry which is preliminary data.</text>
</comment>
<evidence type="ECO:0000313" key="1">
    <source>
        <dbReference type="EMBL" id="KAG0556467.1"/>
    </source>
</evidence>
<organism evidence="1 2">
    <name type="scientific">Ceratodon purpureus</name>
    <name type="common">Fire moss</name>
    <name type="synonym">Dicranum purpureum</name>
    <dbReference type="NCBI Taxonomy" id="3225"/>
    <lineage>
        <taxon>Eukaryota</taxon>
        <taxon>Viridiplantae</taxon>
        <taxon>Streptophyta</taxon>
        <taxon>Embryophyta</taxon>
        <taxon>Bryophyta</taxon>
        <taxon>Bryophytina</taxon>
        <taxon>Bryopsida</taxon>
        <taxon>Dicranidae</taxon>
        <taxon>Pseudoditrichales</taxon>
        <taxon>Ditrichaceae</taxon>
        <taxon>Ceratodon</taxon>
    </lineage>
</organism>
<protein>
    <submittedName>
        <fullName evidence="1">Uncharacterized protein</fullName>
    </submittedName>
</protein>
<proteinExistence type="predicted"/>
<name>A0A8T0GD67_CERPU</name>
<sequence length="106" mass="12217">MEGPAFFSGLVRHRSGHERCQNHDQCSCSNCNIDTLFGSPMTTEDSSLKMVEPEMFSHTEGPSFVYFPDPSNGCGCDKWHCEKCRPRWTRDLHTAHFVISYFFDIF</sequence>
<evidence type="ECO:0000313" key="2">
    <source>
        <dbReference type="Proteomes" id="UP000822688"/>
    </source>
</evidence>
<keyword evidence="2" id="KW-1185">Reference proteome</keyword>
<reference evidence="1 2" key="1">
    <citation type="submission" date="2020-06" db="EMBL/GenBank/DDBJ databases">
        <title>WGS assembly of Ceratodon purpureus strain R40.</title>
        <authorList>
            <person name="Carey S.B."/>
            <person name="Jenkins J."/>
            <person name="Shu S."/>
            <person name="Lovell J.T."/>
            <person name="Sreedasyam A."/>
            <person name="Maumus F."/>
            <person name="Tiley G.P."/>
            <person name="Fernandez-Pozo N."/>
            <person name="Barry K."/>
            <person name="Chen C."/>
            <person name="Wang M."/>
            <person name="Lipzen A."/>
            <person name="Daum C."/>
            <person name="Saski C.A."/>
            <person name="Payton A.C."/>
            <person name="Mcbreen J.C."/>
            <person name="Conrad R.E."/>
            <person name="Kollar L.M."/>
            <person name="Olsson S."/>
            <person name="Huttunen S."/>
            <person name="Landis J.B."/>
            <person name="Wickett N.J."/>
            <person name="Johnson M.G."/>
            <person name="Rensing S.A."/>
            <person name="Grimwood J."/>
            <person name="Schmutz J."/>
            <person name="Mcdaniel S.F."/>
        </authorList>
    </citation>
    <scope>NUCLEOTIDE SEQUENCE [LARGE SCALE GENOMIC DNA]</scope>
    <source>
        <strain evidence="1 2">R40</strain>
    </source>
</reference>
<gene>
    <name evidence="1" type="ORF">KC19_11G055500</name>
</gene>